<accession>A0A3S0REA7</accession>
<name>A0A3S0REA7_9BACI</name>
<sequence length="536" mass="61804">MKIIELVNGTKAQVAEYREQEILEYQGNPLIEALPPIYSQEEVIDRLSMYPPYNKEERYLNDHQRVHLISRLLQYFQAIPIHLRIESSISRLIRTGYTYRNPVSSTYAQSFVDNWNNIQNKSFDKSIIQTGQTLSILGVSGVGKTRTLQRILQTIPQVISHVTYKGKALNHYQVTYLKIETPFDGSVKTIIYDFMYQVDLLLGSNYFNRYVNSHLSTSQLMPIMAQIAKSINLGMLFLDELQHLKGIKNSRSSQILNFFTALINTINIPLIMVGTPKAMDVLQSQFRQARRSTNMGNIMWDRFENDAIWDLFVSGMWKYQWTKEEVLITEEISSILYYESQGIADIAIKLYMMVQLRAISSGKEKITCTLIKQVAQEELKMVQPMLNTLKRADYGKLAKYDDLMLPNIEDYIEQERIIVDQKQVMNSLQEGAKRKNEEVQLIDDAVFRLGMIGFKNDAAVKAVQKVISENNQKRDVSQVVKDAFLLLNNNEKSTDKIISNDLRTIIKKGKEQQITVYQALLDAGVIKQDYPERDVS</sequence>
<dbReference type="EMBL" id="RXNT01000025">
    <property type="protein sequence ID" value="RTR26275.1"/>
    <property type="molecule type" value="Genomic_DNA"/>
</dbReference>
<keyword evidence="3" id="KW-1185">Reference proteome</keyword>
<dbReference type="GO" id="GO:0016887">
    <property type="term" value="F:ATP hydrolysis activity"/>
    <property type="evidence" value="ECO:0007669"/>
    <property type="project" value="InterPro"/>
</dbReference>
<dbReference type="AlphaFoldDB" id="A0A3S0REA7"/>
<dbReference type="InterPro" id="IPR049945">
    <property type="entry name" value="AAA_22"/>
</dbReference>
<evidence type="ECO:0000313" key="3">
    <source>
        <dbReference type="Proteomes" id="UP000271374"/>
    </source>
</evidence>
<dbReference type="Gene3D" id="3.40.50.300">
    <property type="entry name" value="P-loop containing nucleotide triphosphate hydrolases"/>
    <property type="match status" value="1"/>
</dbReference>
<evidence type="ECO:0000313" key="2">
    <source>
        <dbReference type="EMBL" id="RTR26275.1"/>
    </source>
</evidence>
<reference evidence="2 3" key="1">
    <citation type="submission" date="2018-12" db="EMBL/GenBank/DDBJ databases">
        <title>Bacillus yapensis draft genome sequence.</title>
        <authorList>
            <person name="Yu L."/>
            <person name="Xu X."/>
            <person name="Tang X."/>
        </authorList>
    </citation>
    <scope>NUCLEOTIDE SEQUENCE [LARGE SCALE GENOMIC DNA]</scope>
    <source>
        <strain evidence="2 3">XXST-01</strain>
    </source>
</reference>
<dbReference type="SUPFAM" id="SSF52540">
    <property type="entry name" value="P-loop containing nucleoside triphosphate hydrolases"/>
    <property type="match status" value="1"/>
</dbReference>
<dbReference type="RefSeq" id="WP_126410842.1">
    <property type="nucleotide sequence ID" value="NZ_RXNT01000025.1"/>
</dbReference>
<gene>
    <name evidence="2" type="ORF">EKG37_21635</name>
</gene>
<organism evidence="2 3">
    <name type="scientific">Bacillus yapensis</name>
    <dbReference type="NCBI Taxonomy" id="2492960"/>
    <lineage>
        <taxon>Bacteria</taxon>
        <taxon>Bacillati</taxon>
        <taxon>Bacillota</taxon>
        <taxon>Bacilli</taxon>
        <taxon>Bacillales</taxon>
        <taxon>Bacillaceae</taxon>
        <taxon>Bacillus</taxon>
    </lineage>
</organism>
<dbReference type="Proteomes" id="UP000271374">
    <property type="component" value="Unassembled WGS sequence"/>
</dbReference>
<feature type="domain" description="ORC1/DEAH AAA+ ATPase" evidence="1">
    <location>
        <begin position="130"/>
        <end position="282"/>
    </location>
</feature>
<protein>
    <recommendedName>
        <fullName evidence="1">ORC1/DEAH AAA+ ATPase domain-containing protein</fullName>
    </recommendedName>
</protein>
<dbReference type="InterPro" id="IPR027417">
    <property type="entry name" value="P-loop_NTPase"/>
</dbReference>
<evidence type="ECO:0000259" key="1">
    <source>
        <dbReference type="Pfam" id="PF13401"/>
    </source>
</evidence>
<dbReference type="Pfam" id="PF13401">
    <property type="entry name" value="AAA_22"/>
    <property type="match status" value="1"/>
</dbReference>
<proteinExistence type="predicted"/>
<dbReference type="OrthoDB" id="5593847at2"/>
<comment type="caution">
    <text evidence="2">The sequence shown here is derived from an EMBL/GenBank/DDBJ whole genome shotgun (WGS) entry which is preliminary data.</text>
</comment>